<dbReference type="PANTHER" id="PTHR34220">
    <property type="entry name" value="SENSOR HISTIDINE KINASE YPDA"/>
    <property type="match status" value="1"/>
</dbReference>
<reference evidence="8 9" key="1">
    <citation type="submission" date="2019-07" db="EMBL/GenBank/DDBJ databases">
        <authorList>
            <person name="Kim J."/>
        </authorList>
    </citation>
    <scope>NUCLEOTIDE SEQUENCE [LARGE SCALE GENOMIC DNA]</scope>
    <source>
        <strain evidence="8 9">N4</strain>
    </source>
</reference>
<feature type="transmembrane region" description="Helical" evidence="6">
    <location>
        <begin position="294"/>
        <end position="317"/>
    </location>
</feature>
<evidence type="ECO:0000313" key="9">
    <source>
        <dbReference type="Proteomes" id="UP000318102"/>
    </source>
</evidence>
<dbReference type="GO" id="GO:0000155">
    <property type="term" value="F:phosphorelay sensor kinase activity"/>
    <property type="evidence" value="ECO:0007669"/>
    <property type="project" value="InterPro"/>
</dbReference>
<dbReference type="AlphaFoldDB" id="A0A559IKH3"/>
<dbReference type="Proteomes" id="UP000318102">
    <property type="component" value="Unassembled WGS sequence"/>
</dbReference>
<evidence type="ECO:0000259" key="7">
    <source>
        <dbReference type="PROSITE" id="PS50885"/>
    </source>
</evidence>
<evidence type="ECO:0000256" key="4">
    <source>
        <dbReference type="ARBA" id="ARBA00022679"/>
    </source>
</evidence>
<dbReference type="Gene3D" id="3.30.450.20">
    <property type="entry name" value="PAS domain"/>
    <property type="match status" value="1"/>
</dbReference>
<keyword evidence="6" id="KW-1133">Transmembrane helix</keyword>
<dbReference type="SUPFAM" id="SSF55874">
    <property type="entry name" value="ATPase domain of HSP90 chaperone/DNA topoisomerase II/histidine kinase"/>
    <property type="match status" value="1"/>
</dbReference>
<keyword evidence="6" id="KW-0812">Transmembrane</keyword>
<gene>
    <name evidence="8" type="ORF">FPZ44_19555</name>
</gene>
<dbReference type="EMBL" id="VNJK01000003">
    <property type="protein sequence ID" value="TVX88107.1"/>
    <property type="molecule type" value="Genomic_DNA"/>
</dbReference>
<keyword evidence="3" id="KW-0597">Phosphoprotein</keyword>
<dbReference type="InterPro" id="IPR003660">
    <property type="entry name" value="HAMP_dom"/>
</dbReference>
<evidence type="ECO:0000256" key="3">
    <source>
        <dbReference type="ARBA" id="ARBA00022553"/>
    </source>
</evidence>
<dbReference type="RefSeq" id="WP_144992973.1">
    <property type="nucleotide sequence ID" value="NZ_VNJK01000003.1"/>
</dbReference>
<dbReference type="Gene3D" id="6.10.340.10">
    <property type="match status" value="1"/>
</dbReference>
<dbReference type="Pfam" id="PF06580">
    <property type="entry name" value="His_kinase"/>
    <property type="match status" value="1"/>
</dbReference>
<dbReference type="InterPro" id="IPR036890">
    <property type="entry name" value="HATPase_C_sf"/>
</dbReference>
<dbReference type="PROSITE" id="PS50885">
    <property type="entry name" value="HAMP"/>
    <property type="match status" value="1"/>
</dbReference>
<sequence length="628" mass="72101">MRWNRIRTKLITLLLIATIVPTMSTMVITYINNYQSLQERTLEENKKLIYQGKHNLQNMLHDLNQSSLFVYTNFEFFKMLERGYDDAYMEAQAYAVMQNMESSMRHIHQVYMYRNEVKRAILVAQSLPHRKYESEAYEPAANYAKQGIQIQPTYMSETYGFAPSTQWKPSVPVFTLHRPIYKVPSTKELGLLSIDVKLEAISEITDQLYAKDKEQLYIVDQNGYVMYAEDETLLGKPLQKPWLSDNLLASETKGNFEYDNALFVHESIDSPIAQWTLVKEMPKRYLLQDTNRTLMFNMVLLSISTLIIIGATLWISIRITKPIAQLMRYMNQIQAGKMNVNIQVDSHDEIGIMSKRFRDMMKTINDLIVQEYKLELANKTNQLKALQAQINPHFMNNALQSIGTLALKHDAPHIYSLLSAVAKMMRYSMYNDKSTATLREEVDHVKAYLQLQGQRFEHAFEVDMDIDPSTLSVIVPKMTLQPIVENYFKHGLDRTVQGGLLRITSRWHAPDTLEISVLDNGFGIAPDKLMLLNEKLQAAGTTPVPTKRSTIMYEPNNPNNLLSSQEEEKSLYMDGNIPSEESVSCIGLVNVMTRLQLFSSYPASMQLEAVEPHGTSVKILLKVGRETE</sequence>
<feature type="domain" description="HAMP" evidence="7">
    <location>
        <begin position="317"/>
        <end position="369"/>
    </location>
</feature>
<evidence type="ECO:0000256" key="2">
    <source>
        <dbReference type="ARBA" id="ARBA00022475"/>
    </source>
</evidence>
<keyword evidence="9" id="KW-1185">Reference proteome</keyword>
<proteinExistence type="predicted"/>
<accession>A0A559IKH3</accession>
<dbReference type="Gene3D" id="3.30.565.10">
    <property type="entry name" value="Histidine kinase-like ATPase, C-terminal domain"/>
    <property type="match status" value="1"/>
</dbReference>
<keyword evidence="2" id="KW-1003">Cell membrane</keyword>
<keyword evidence="5 6" id="KW-0472">Membrane</keyword>
<evidence type="ECO:0000256" key="6">
    <source>
        <dbReference type="SAM" id="Phobius"/>
    </source>
</evidence>
<name>A0A559IKH3_9BACL</name>
<dbReference type="Pfam" id="PF00672">
    <property type="entry name" value="HAMP"/>
    <property type="match status" value="1"/>
</dbReference>
<dbReference type="SMART" id="SM00304">
    <property type="entry name" value="HAMP"/>
    <property type="match status" value="1"/>
</dbReference>
<dbReference type="PANTHER" id="PTHR34220:SF7">
    <property type="entry name" value="SENSOR HISTIDINE KINASE YPDA"/>
    <property type="match status" value="1"/>
</dbReference>
<dbReference type="CDD" id="cd06225">
    <property type="entry name" value="HAMP"/>
    <property type="match status" value="1"/>
</dbReference>
<dbReference type="GO" id="GO:0005886">
    <property type="term" value="C:plasma membrane"/>
    <property type="evidence" value="ECO:0007669"/>
    <property type="project" value="UniProtKB-SubCell"/>
</dbReference>
<dbReference type="InterPro" id="IPR050640">
    <property type="entry name" value="Bact_2-comp_sensor_kinase"/>
</dbReference>
<dbReference type="InterPro" id="IPR010559">
    <property type="entry name" value="Sig_transdc_His_kin_internal"/>
</dbReference>
<comment type="subcellular location">
    <subcellularLocation>
        <location evidence="1">Cell membrane</location>
        <topology evidence="1">Multi-pass membrane protein</topology>
    </subcellularLocation>
</comment>
<keyword evidence="4" id="KW-0808">Transferase</keyword>
<comment type="caution">
    <text evidence="8">The sequence shown here is derived from an EMBL/GenBank/DDBJ whole genome shotgun (WGS) entry which is preliminary data.</text>
</comment>
<dbReference type="OrthoDB" id="9776552at2"/>
<evidence type="ECO:0000256" key="5">
    <source>
        <dbReference type="ARBA" id="ARBA00023136"/>
    </source>
</evidence>
<organism evidence="8 9">
    <name type="scientific">Paenibacillus agilis</name>
    <dbReference type="NCBI Taxonomy" id="3020863"/>
    <lineage>
        <taxon>Bacteria</taxon>
        <taxon>Bacillati</taxon>
        <taxon>Bacillota</taxon>
        <taxon>Bacilli</taxon>
        <taxon>Bacillales</taxon>
        <taxon>Paenibacillaceae</taxon>
        <taxon>Paenibacillus</taxon>
    </lineage>
</organism>
<protein>
    <submittedName>
        <fullName evidence="8">HAMP domain-containing protein</fullName>
    </submittedName>
</protein>
<dbReference type="SUPFAM" id="SSF158472">
    <property type="entry name" value="HAMP domain-like"/>
    <property type="match status" value="1"/>
</dbReference>
<evidence type="ECO:0000313" key="8">
    <source>
        <dbReference type="EMBL" id="TVX88107.1"/>
    </source>
</evidence>
<evidence type="ECO:0000256" key="1">
    <source>
        <dbReference type="ARBA" id="ARBA00004651"/>
    </source>
</evidence>